<comment type="caution">
    <text evidence="1">The sequence shown here is derived from an EMBL/GenBank/DDBJ whole genome shotgun (WGS) entry which is preliminary data.</text>
</comment>
<accession>A0A3M2L8F5</accession>
<reference evidence="1 2" key="1">
    <citation type="submission" date="2018-10" db="EMBL/GenBank/DDBJ databases">
        <title>Isolation from soil.</title>
        <authorList>
            <person name="Hu J."/>
        </authorList>
    </citation>
    <scope>NUCLEOTIDE SEQUENCE [LARGE SCALE GENOMIC DNA]</scope>
    <source>
        <strain evidence="1 2">NEAU-Ht49</strain>
    </source>
</reference>
<evidence type="ECO:0000313" key="2">
    <source>
        <dbReference type="Proteomes" id="UP000282674"/>
    </source>
</evidence>
<proteinExistence type="predicted"/>
<evidence type="ECO:0000313" key="1">
    <source>
        <dbReference type="EMBL" id="RMI33859.1"/>
    </source>
</evidence>
<feature type="non-terminal residue" evidence="1">
    <location>
        <position position="1"/>
    </location>
</feature>
<dbReference type="Proteomes" id="UP000282674">
    <property type="component" value="Unassembled WGS sequence"/>
</dbReference>
<dbReference type="AlphaFoldDB" id="A0A3M2L8F5"/>
<name>A0A3M2L8F5_9ACTN</name>
<dbReference type="RefSeq" id="WP_199745152.1">
    <property type="nucleotide sequence ID" value="NZ_RFFG01000175.1"/>
</dbReference>
<keyword evidence="2" id="KW-1185">Reference proteome</keyword>
<organism evidence="1 2">
    <name type="scientific">Actinomadura harenae</name>
    <dbReference type="NCBI Taxonomy" id="2483351"/>
    <lineage>
        <taxon>Bacteria</taxon>
        <taxon>Bacillati</taxon>
        <taxon>Actinomycetota</taxon>
        <taxon>Actinomycetes</taxon>
        <taxon>Streptosporangiales</taxon>
        <taxon>Thermomonosporaceae</taxon>
        <taxon>Actinomadura</taxon>
    </lineage>
</organism>
<protein>
    <submittedName>
        <fullName evidence="1">Uncharacterized protein</fullName>
    </submittedName>
</protein>
<gene>
    <name evidence="1" type="ORF">EBO15_41245</name>
</gene>
<sequence>SQAALRVVRDAARAERMTVAARPRGDRPTFLVSGWAAAYTRLWDIARGRAPSQGSYLAPWLLASPLLTVPAGQLVPLRFTPEDPMPQRYEAALEHGYPGQSPTGTGYTAWLAALRVRPAGVVRLYAASTVQVPGPIGHDHGDGGPWLPGGTITEVAGPLADPA</sequence>
<dbReference type="EMBL" id="RFFG01000175">
    <property type="protein sequence ID" value="RMI33859.1"/>
    <property type="molecule type" value="Genomic_DNA"/>
</dbReference>